<dbReference type="InterPro" id="IPR036388">
    <property type="entry name" value="WH-like_DNA-bd_sf"/>
</dbReference>
<dbReference type="InterPro" id="IPR017162">
    <property type="entry name" value="UCP037266"/>
</dbReference>
<reference evidence="1 2" key="1">
    <citation type="submission" date="2017-10" db="EMBL/GenBank/DDBJ databases">
        <authorList>
            <person name="Banno H."/>
            <person name="Chua N.-H."/>
        </authorList>
    </citation>
    <scope>NUCLEOTIDE SEQUENCE [LARGE SCALE GENOMIC DNA]</scope>
    <source>
        <strain evidence="1">Vibrio tapetis CECT4600</strain>
    </source>
</reference>
<dbReference type="AlphaFoldDB" id="A0A2N8ZKA7"/>
<dbReference type="RefSeq" id="WP_102524617.1">
    <property type="nucleotide sequence ID" value="NZ_LT960612.1"/>
</dbReference>
<proteinExistence type="predicted"/>
<accession>A0A2N8ZKA7</accession>
<gene>
    <name evidence="1" type="ORF">VTAP4600_B0730</name>
</gene>
<sequence>MSLSKTKTSFYRRIFIAHLIDNGFNTLPKIQDEITIPRRTAQDTIAALEELDIDCQFTGALKNGHYQIVSWGPFNKTWVNENIAHIRAALGY</sequence>
<evidence type="ECO:0008006" key="3">
    <source>
        <dbReference type="Google" id="ProtNLM"/>
    </source>
</evidence>
<dbReference type="OrthoDB" id="5735527at2"/>
<dbReference type="Proteomes" id="UP000235828">
    <property type="component" value="Chromosome B"/>
</dbReference>
<organism evidence="1 2">
    <name type="scientific">Vibrio tapetis subsp. tapetis</name>
    <dbReference type="NCBI Taxonomy" id="1671868"/>
    <lineage>
        <taxon>Bacteria</taxon>
        <taxon>Pseudomonadati</taxon>
        <taxon>Pseudomonadota</taxon>
        <taxon>Gammaproteobacteria</taxon>
        <taxon>Vibrionales</taxon>
        <taxon>Vibrionaceae</taxon>
        <taxon>Vibrio</taxon>
    </lineage>
</organism>
<evidence type="ECO:0000313" key="1">
    <source>
        <dbReference type="EMBL" id="SON52341.1"/>
    </source>
</evidence>
<name>A0A2N8ZKA7_9VIBR</name>
<dbReference type="Pfam" id="PF09904">
    <property type="entry name" value="HTH_43"/>
    <property type="match status" value="1"/>
</dbReference>
<evidence type="ECO:0000313" key="2">
    <source>
        <dbReference type="Proteomes" id="UP000235828"/>
    </source>
</evidence>
<dbReference type="KEGG" id="vta:B0730"/>
<dbReference type="EMBL" id="LT960612">
    <property type="protein sequence ID" value="SON52341.1"/>
    <property type="molecule type" value="Genomic_DNA"/>
</dbReference>
<dbReference type="Gene3D" id="1.10.10.10">
    <property type="entry name" value="Winged helix-like DNA-binding domain superfamily/Winged helix DNA-binding domain"/>
    <property type="match status" value="1"/>
</dbReference>
<keyword evidence="2" id="KW-1185">Reference proteome</keyword>
<protein>
    <recommendedName>
        <fullName evidence="3">Helix-turn-helix type 11 domain-containing protein</fullName>
    </recommendedName>
</protein>